<evidence type="ECO:0000313" key="2">
    <source>
        <dbReference type="EMBL" id="KYN34986.1"/>
    </source>
</evidence>
<dbReference type="AlphaFoldDB" id="A0A195F3M4"/>
<feature type="region of interest" description="Disordered" evidence="1">
    <location>
        <begin position="1"/>
        <end position="20"/>
    </location>
</feature>
<dbReference type="EMBL" id="KQ981852">
    <property type="protein sequence ID" value="KYN34986.1"/>
    <property type="molecule type" value="Genomic_DNA"/>
</dbReference>
<protein>
    <submittedName>
        <fullName evidence="2">Uncharacterized protein</fullName>
    </submittedName>
</protein>
<organism evidence="2 3">
    <name type="scientific">Trachymyrmex septentrionalis</name>
    <dbReference type="NCBI Taxonomy" id="34720"/>
    <lineage>
        <taxon>Eukaryota</taxon>
        <taxon>Metazoa</taxon>
        <taxon>Ecdysozoa</taxon>
        <taxon>Arthropoda</taxon>
        <taxon>Hexapoda</taxon>
        <taxon>Insecta</taxon>
        <taxon>Pterygota</taxon>
        <taxon>Neoptera</taxon>
        <taxon>Endopterygota</taxon>
        <taxon>Hymenoptera</taxon>
        <taxon>Apocrita</taxon>
        <taxon>Aculeata</taxon>
        <taxon>Formicoidea</taxon>
        <taxon>Formicidae</taxon>
        <taxon>Myrmicinae</taxon>
        <taxon>Trachymyrmex</taxon>
    </lineage>
</organism>
<gene>
    <name evidence="2" type="ORF">ALC56_10713</name>
</gene>
<proteinExistence type="predicted"/>
<feature type="region of interest" description="Disordered" evidence="1">
    <location>
        <begin position="63"/>
        <end position="88"/>
    </location>
</feature>
<feature type="compositionally biased region" description="Basic and acidic residues" evidence="1">
    <location>
        <begin position="76"/>
        <end position="88"/>
    </location>
</feature>
<evidence type="ECO:0000313" key="3">
    <source>
        <dbReference type="Proteomes" id="UP000078541"/>
    </source>
</evidence>
<evidence type="ECO:0000256" key="1">
    <source>
        <dbReference type="SAM" id="MobiDB-lite"/>
    </source>
</evidence>
<reference evidence="2 3" key="1">
    <citation type="submission" date="2016-03" db="EMBL/GenBank/DDBJ databases">
        <title>Trachymyrmex septentrionalis WGS genome.</title>
        <authorList>
            <person name="Nygaard S."/>
            <person name="Hu H."/>
            <person name="Boomsma J."/>
            <person name="Zhang G."/>
        </authorList>
    </citation>
    <scope>NUCLEOTIDE SEQUENCE [LARGE SCALE GENOMIC DNA]</scope>
    <source>
        <strain evidence="2">Tsep2-gDNA-1</strain>
        <tissue evidence="2">Whole body</tissue>
    </source>
</reference>
<accession>A0A195F3M4</accession>
<sequence length="88" mass="9781">MLENAAQLGRNAFPENGKSQGTLTANGAKYLAKYLHDKYVCPVTEILLSELMEAVAKRSVHSPFLLQPPPPRAAARHREYRGESLECE</sequence>
<dbReference type="Proteomes" id="UP000078541">
    <property type="component" value="Unassembled WGS sequence"/>
</dbReference>
<keyword evidence="3" id="KW-1185">Reference proteome</keyword>
<name>A0A195F3M4_9HYME</name>